<dbReference type="OrthoDB" id="5457434at2"/>
<feature type="region of interest" description="Disordered" evidence="1">
    <location>
        <begin position="118"/>
        <end position="137"/>
    </location>
</feature>
<feature type="domain" description="SH3b" evidence="3">
    <location>
        <begin position="33"/>
        <end position="79"/>
    </location>
</feature>
<dbReference type="AlphaFoldDB" id="A0A238ZD67"/>
<name>A0A238ZD67_9BACT</name>
<protein>
    <submittedName>
        <fullName evidence="4">SH3 domain-containing protein</fullName>
    </submittedName>
</protein>
<evidence type="ECO:0000313" key="4">
    <source>
        <dbReference type="EMBL" id="SNR81029.1"/>
    </source>
</evidence>
<feature type="signal peptide" evidence="2">
    <location>
        <begin position="1"/>
        <end position="23"/>
    </location>
</feature>
<evidence type="ECO:0000256" key="2">
    <source>
        <dbReference type="SAM" id="SignalP"/>
    </source>
</evidence>
<dbReference type="EMBL" id="FZOC01000002">
    <property type="protein sequence ID" value="SNR81029.1"/>
    <property type="molecule type" value="Genomic_DNA"/>
</dbReference>
<dbReference type="Pfam" id="PF08239">
    <property type="entry name" value="SH3_3"/>
    <property type="match status" value="1"/>
</dbReference>
<keyword evidence="5" id="KW-1185">Reference proteome</keyword>
<dbReference type="InterPro" id="IPR003646">
    <property type="entry name" value="SH3-like_bac-type"/>
</dbReference>
<dbReference type="RefSeq" id="WP_089273141.1">
    <property type="nucleotide sequence ID" value="NZ_FZOC01000002.1"/>
</dbReference>
<feature type="chain" id="PRO_5012782784" evidence="2">
    <location>
        <begin position="24"/>
        <end position="172"/>
    </location>
</feature>
<dbReference type="Gene3D" id="2.30.30.40">
    <property type="entry name" value="SH3 Domains"/>
    <property type="match status" value="1"/>
</dbReference>
<organism evidence="4 5">
    <name type="scientific">Humidesulfovibrio mexicanus</name>
    <dbReference type="NCBI Taxonomy" id="147047"/>
    <lineage>
        <taxon>Bacteria</taxon>
        <taxon>Pseudomonadati</taxon>
        <taxon>Thermodesulfobacteriota</taxon>
        <taxon>Desulfovibrionia</taxon>
        <taxon>Desulfovibrionales</taxon>
        <taxon>Desulfovibrionaceae</taxon>
        <taxon>Humidesulfovibrio</taxon>
    </lineage>
</organism>
<sequence>MNKGTPLLAALGGALLLAAPALAQDRLFVASEGAKLKADKSASSDTVAELPVGTPLTVQGQEDSWYKVSTGGHSGWIYRGKVAASPPEASKQGGDNLFGSAGASTIMVSEADSARSMRGLNASEQQAAKEAGRAPRPLSDYQHALDAVLAQKVDKKELESFLKAGRIGEYAK</sequence>
<evidence type="ECO:0000313" key="5">
    <source>
        <dbReference type="Proteomes" id="UP000198324"/>
    </source>
</evidence>
<reference evidence="4 5" key="1">
    <citation type="submission" date="2017-06" db="EMBL/GenBank/DDBJ databases">
        <authorList>
            <person name="Kim H.J."/>
            <person name="Triplett B.A."/>
        </authorList>
    </citation>
    <scope>NUCLEOTIDE SEQUENCE [LARGE SCALE GENOMIC DNA]</scope>
    <source>
        <strain evidence="4 5">DSM 13116</strain>
    </source>
</reference>
<evidence type="ECO:0000256" key="1">
    <source>
        <dbReference type="SAM" id="MobiDB-lite"/>
    </source>
</evidence>
<evidence type="ECO:0000259" key="3">
    <source>
        <dbReference type="Pfam" id="PF08239"/>
    </source>
</evidence>
<gene>
    <name evidence="4" type="ORF">SAMN04488503_1428</name>
</gene>
<keyword evidence="2" id="KW-0732">Signal</keyword>
<accession>A0A238ZD67</accession>
<proteinExistence type="predicted"/>
<dbReference type="Proteomes" id="UP000198324">
    <property type="component" value="Unassembled WGS sequence"/>
</dbReference>